<comment type="caution">
    <text evidence="1">The sequence shown here is derived from an EMBL/GenBank/DDBJ whole genome shotgun (WGS) entry which is preliminary data.</text>
</comment>
<dbReference type="Proteomes" id="UP000887013">
    <property type="component" value="Unassembled WGS sequence"/>
</dbReference>
<protein>
    <submittedName>
        <fullName evidence="1">Uncharacterized protein</fullName>
    </submittedName>
</protein>
<accession>A0A8X6NWQ2</accession>
<evidence type="ECO:0000313" key="2">
    <source>
        <dbReference type="Proteomes" id="UP000887013"/>
    </source>
</evidence>
<name>A0A8X6NWQ2_NEPPI</name>
<keyword evidence="2" id="KW-1185">Reference proteome</keyword>
<reference evidence="1" key="1">
    <citation type="submission" date="2020-08" db="EMBL/GenBank/DDBJ databases">
        <title>Multicomponent nature underlies the extraordinary mechanical properties of spider dragline silk.</title>
        <authorList>
            <person name="Kono N."/>
            <person name="Nakamura H."/>
            <person name="Mori M."/>
            <person name="Yoshida Y."/>
            <person name="Ohtoshi R."/>
            <person name="Malay A.D."/>
            <person name="Moran D.A.P."/>
            <person name="Tomita M."/>
            <person name="Numata K."/>
            <person name="Arakawa K."/>
        </authorList>
    </citation>
    <scope>NUCLEOTIDE SEQUENCE</scope>
</reference>
<dbReference type="EMBL" id="BMAW01062409">
    <property type="protein sequence ID" value="GFT35724.1"/>
    <property type="molecule type" value="Genomic_DNA"/>
</dbReference>
<gene>
    <name evidence="1" type="ORF">NPIL_59391</name>
</gene>
<proteinExistence type="predicted"/>
<organism evidence="1 2">
    <name type="scientific">Nephila pilipes</name>
    <name type="common">Giant wood spider</name>
    <name type="synonym">Nephila maculata</name>
    <dbReference type="NCBI Taxonomy" id="299642"/>
    <lineage>
        <taxon>Eukaryota</taxon>
        <taxon>Metazoa</taxon>
        <taxon>Ecdysozoa</taxon>
        <taxon>Arthropoda</taxon>
        <taxon>Chelicerata</taxon>
        <taxon>Arachnida</taxon>
        <taxon>Araneae</taxon>
        <taxon>Araneomorphae</taxon>
        <taxon>Entelegynae</taxon>
        <taxon>Araneoidea</taxon>
        <taxon>Nephilidae</taxon>
        <taxon>Nephila</taxon>
    </lineage>
</organism>
<evidence type="ECO:0000313" key="1">
    <source>
        <dbReference type="EMBL" id="GFT35724.1"/>
    </source>
</evidence>
<dbReference type="OrthoDB" id="6440962at2759"/>
<dbReference type="AlphaFoldDB" id="A0A8X6NWQ2"/>
<sequence>MDRHVNSEKQNNMSFRLERLTSSNIIVRIRQRRHRCYMYAGLYFAWPSEEFEIPPSISGYPFIIYPKFPEDDVEEPKSNGKRKYKCQLCGYKPKSKKGKRHHNIAKHKIGVLPEQLPTLDANGRPLNFFSITETVLKTKSETKITIDANASYERQLSWALKESAEMAANR</sequence>